<feature type="domain" description="Lactate/malate dehydrogenase N-terminal" evidence="6">
    <location>
        <begin position="4"/>
        <end position="143"/>
    </location>
</feature>
<feature type="binding site" evidence="3">
    <location>
        <position position="34"/>
    </location>
    <ligand>
        <name>NAD(+)</name>
        <dbReference type="ChEBI" id="CHEBI:57540"/>
    </ligand>
</feature>
<feature type="coiled-coil region" evidence="5">
    <location>
        <begin position="279"/>
        <end position="306"/>
    </location>
</feature>
<feature type="binding site" evidence="3">
    <location>
        <position position="95"/>
    </location>
    <ligand>
        <name>NAD(+)</name>
        <dbReference type="ChEBI" id="CHEBI:57540"/>
    </ligand>
</feature>
<evidence type="ECO:0000256" key="3">
    <source>
        <dbReference type="PIRSR" id="PIRSR000102-3"/>
    </source>
</evidence>
<dbReference type="Pfam" id="PF00056">
    <property type="entry name" value="Ldh_1_N"/>
    <property type="match status" value="1"/>
</dbReference>
<evidence type="ECO:0000256" key="2">
    <source>
        <dbReference type="ARBA" id="ARBA00023027"/>
    </source>
</evidence>
<evidence type="ECO:0000256" key="1">
    <source>
        <dbReference type="ARBA" id="ARBA00023002"/>
    </source>
</evidence>
<feature type="binding site" evidence="3">
    <location>
        <begin position="9"/>
        <end position="14"/>
    </location>
    <ligand>
        <name>NAD(+)</name>
        <dbReference type="ChEBI" id="CHEBI:57540"/>
    </ligand>
</feature>
<evidence type="ECO:0000313" key="10">
    <source>
        <dbReference type="RefSeq" id="XP_033531774.1"/>
    </source>
</evidence>
<gene>
    <name evidence="8 10" type="ORF">P152DRAFT_484203</name>
</gene>
<evidence type="ECO:0000259" key="6">
    <source>
        <dbReference type="Pfam" id="PF00056"/>
    </source>
</evidence>
<evidence type="ECO:0000259" key="7">
    <source>
        <dbReference type="Pfam" id="PF02866"/>
    </source>
</evidence>
<dbReference type="GO" id="GO:0004459">
    <property type="term" value="F:L-lactate dehydrogenase (NAD+) activity"/>
    <property type="evidence" value="ECO:0007669"/>
    <property type="project" value="TreeGrafter"/>
</dbReference>
<keyword evidence="1 4" id="KW-0560">Oxidoreductase</keyword>
<dbReference type="PIRSF" id="PIRSF000102">
    <property type="entry name" value="Lac_mal_DH"/>
    <property type="match status" value="1"/>
</dbReference>
<dbReference type="InterPro" id="IPR022383">
    <property type="entry name" value="Lactate/malate_DH_C"/>
</dbReference>
<dbReference type="AlphaFoldDB" id="A0A6G1FWI4"/>
<organism evidence="8">
    <name type="scientific">Eremomyces bilateralis CBS 781.70</name>
    <dbReference type="NCBI Taxonomy" id="1392243"/>
    <lineage>
        <taxon>Eukaryota</taxon>
        <taxon>Fungi</taxon>
        <taxon>Dikarya</taxon>
        <taxon>Ascomycota</taxon>
        <taxon>Pezizomycotina</taxon>
        <taxon>Dothideomycetes</taxon>
        <taxon>Dothideomycetes incertae sedis</taxon>
        <taxon>Eremomycetales</taxon>
        <taxon>Eremomycetaceae</taxon>
        <taxon>Eremomyces</taxon>
    </lineage>
</organism>
<comment type="similarity">
    <text evidence="4">Belongs to the LDH/MDH superfamily.</text>
</comment>
<name>A0A6G1FWI4_9PEZI</name>
<protein>
    <submittedName>
        <fullName evidence="8 10">Lactate dehydrogenase</fullName>
    </submittedName>
</protein>
<keyword evidence="2 3" id="KW-0520">NAD</keyword>
<sequence>MITRIAIVGAGTVGATAAYALLLGSVANEILLVDIKTDRRDGQAHDLSDAAYSTKSSSRIRSATYHEAGECDIVIITAGSKQNVGHTSVELEYRNISTLKSVIHAMKPHFRHDTILLVVANPVDVLTTIALGVSGLPRSQVIGSGTFLDSVRLRGLLADKAGAKANSIGIYVLGVQGETQFIAWSAATFGGVPIDKALPIDTIDRIELADQCKHVARTIIQAKGTISFGIGAIVASICSSILNDKRDVRPLTTFQPDLGCCVSLPVVLGRKGAIRTIPVELNEEEKKTLEETAKALKVEIEQVRGEL</sequence>
<feature type="domain" description="Lactate/malate dehydrogenase C-terminal" evidence="7">
    <location>
        <begin position="146"/>
        <end position="303"/>
    </location>
</feature>
<dbReference type="InterPro" id="IPR036291">
    <property type="entry name" value="NAD(P)-bd_dom_sf"/>
</dbReference>
<dbReference type="Gene3D" id="3.40.50.720">
    <property type="entry name" value="NAD(P)-binding Rossmann-like Domain"/>
    <property type="match status" value="1"/>
</dbReference>
<dbReference type="InterPro" id="IPR015955">
    <property type="entry name" value="Lactate_DH/Glyco_Ohase_4_C"/>
</dbReference>
<reference evidence="10" key="3">
    <citation type="submission" date="2025-04" db="UniProtKB">
        <authorList>
            <consortium name="RefSeq"/>
        </authorList>
    </citation>
    <scope>IDENTIFICATION</scope>
    <source>
        <strain evidence="10">CBS 781.70</strain>
    </source>
</reference>
<dbReference type="Proteomes" id="UP000504638">
    <property type="component" value="Unplaced"/>
</dbReference>
<dbReference type="SUPFAM" id="SSF56327">
    <property type="entry name" value="LDH C-terminal domain-like"/>
    <property type="match status" value="1"/>
</dbReference>
<dbReference type="RefSeq" id="XP_033531774.1">
    <property type="nucleotide sequence ID" value="XM_033681991.1"/>
</dbReference>
<dbReference type="OrthoDB" id="6270329at2759"/>
<dbReference type="InterPro" id="IPR001557">
    <property type="entry name" value="L-lactate/malate_DH"/>
</dbReference>
<dbReference type="InterPro" id="IPR001236">
    <property type="entry name" value="Lactate/malate_DH_N"/>
</dbReference>
<proteinExistence type="inferred from homology"/>
<accession>A0A6G1FWI4</accession>
<dbReference type="Gene3D" id="3.90.110.10">
    <property type="entry name" value="Lactate dehydrogenase/glycoside hydrolase, family 4, C-terminal"/>
    <property type="match status" value="1"/>
</dbReference>
<reference evidence="10" key="2">
    <citation type="submission" date="2020-04" db="EMBL/GenBank/DDBJ databases">
        <authorList>
            <consortium name="NCBI Genome Project"/>
        </authorList>
    </citation>
    <scope>NUCLEOTIDE SEQUENCE</scope>
    <source>
        <strain evidence="10">CBS 781.70</strain>
    </source>
</reference>
<evidence type="ECO:0000313" key="8">
    <source>
        <dbReference type="EMBL" id="KAF1810143.1"/>
    </source>
</evidence>
<dbReference type="PANTHER" id="PTHR43128:SF16">
    <property type="entry name" value="L-LACTATE DEHYDROGENASE"/>
    <property type="match status" value="1"/>
</dbReference>
<dbReference type="GO" id="GO:0006089">
    <property type="term" value="P:lactate metabolic process"/>
    <property type="evidence" value="ECO:0007669"/>
    <property type="project" value="TreeGrafter"/>
</dbReference>
<evidence type="ECO:0000313" key="9">
    <source>
        <dbReference type="Proteomes" id="UP000504638"/>
    </source>
</evidence>
<dbReference type="PANTHER" id="PTHR43128">
    <property type="entry name" value="L-2-HYDROXYCARBOXYLATE DEHYDROGENASE (NAD(P)(+))"/>
    <property type="match status" value="1"/>
</dbReference>
<evidence type="ECO:0000256" key="4">
    <source>
        <dbReference type="RuleBase" id="RU003369"/>
    </source>
</evidence>
<evidence type="ECO:0000256" key="5">
    <source>
        <dbReference type="SAM" id="Coils"/>
    </source>
</evidence>
<reference evidence="8 10" key="1">
    <citation type="submission" date="2020-01" db="EMBL/GenBank/DDBJ databases">
        <authorList>
            <consortium name="DOE Joint Genome Institute"/>
            <person name="Haridas S."/>
            <person name="Albert R."/>
            <person name="Binder M."/>
            <person name="Bloem J."/>
            <person name="Labutti K."/>
            <person name="Salamov A."/>
            <person name="Andreopoulos B."/>
            <person name="Baker S.E."/>
            <person name="Barry K."/>
            <person name="Bills G."/>
            <person name="Bluhm B.H."/>
            <person name="Cannon C."/>
            <person name="Castanera R."/>
            <person name="Culley D.E."/>
            <person name="Daum C."/>
            <person name="Ezra D."/>
            <person name="Gonzalez J.B."/>
            <person name="Henrissat B."/>
            <person name="Kuo A."/>
            <person name="Liang C."/>
            <person name="Lipzen A."/>
            <person name="Lutzoni F."/>
            <person name="Magnuson J."/>
            <person name="Mondo S."/>
            <person name="Nolan M."/>
            <person name="Ohm R."/>
            <person name="Pangilinan J."/>
            <person name="Park H.-J."/>
            <person name="Ramirez L."/>
            <person name="Alfaro M."/>
            <person name="Sun H."/>
            <person name="Tritt A."/>
            <person name="Yoshinaga Y."/>
            <person name="Zwiers L.-H."/>
            <person name="Turgeon B.G."/>
            <person name="Goodwin S.B."/>
            <person name="Spatafora J.W."/>
            <person name="Crous P.W."/>
            <person name="Grigoriev I.V."/>
        </authorList>
    </citation>
    <scope>NUCLEOTIDE SEQUENCE</scope>
    <source>
        <strain evidence="8 10">CBS 781.70</strain>
    </source>
</reference>
<keyword evidence="9" id="KW-1185">Reference proteome</keyword>
<keyword evidence="5" id="KW-0175">Coiled coil</keyword>
<dbReference type="EMBL" id="ML975168">
    <property type="protein sequence ID" value="KAF1810143.1"/>
    <property type="molecule type" value="Genomic_DNA"/>
</dbReference>
<dbReference type="PRINTS" id="PR00086">
    <property type="entry name" value="LLDHDRGNASE"/>
</dbReference>
<dbReference type="SUPFAM" id="SSF51735">
    <property type="entry name" value="NAD(P)-binding Rossmann-fold domains"/>
    <property type="match status" value="1"/>
</dbReference>
<dbReference type="CDD" id="cd00300">
    <property type="entry name" value="LDH_like"/>
    <property type="match status" value="1"/>
</dbReference>
<dbReference type="GeneID" id="54422561"/>
<feature type="binding site" evidence="3">
    <location>
        <begin position="119"/>
        <end position="121"/>
    </location>
    <ligand>
        <name>NAD(+)</name>
        <dbReference type="ChEBI" id="CHEBI:57540"/>
    </ligand>
</feature>
<dbReference type="Pfam" id="PF02866">
    <property type="entry name" value="Ldh_1_C"/>
    <property type="match status" value="1"/>
</dbReference>